<evidence type="ECO:0000313" key="2">
    <source>
        <dbReference type="Proteomes" id="UP000217083"/>
    </source>
</evidence>
<keyword evidence="2" id="KW-1185">Reference proteome</keyword>
<comment type="caution">
    <text evidence="1">The sequence shown here is derived from an EMBL/GenBank/DDBJ whole genome shotgun (WGS) entry which is preliminary data.</text>
</comment>
<organism evidence="1 2">
    <name type="scientific">Lottiidibacillus patelloidae</name>
    <dbReference type="NCBI Taxonomy" id="2670334"/>
    <lineage>
        <taxon>Bacteria</taxon>
        <taxon>Bacillati</taxon>
        <taxon>Bacillota</taxon>
        <taxon>Bacilli</taxon>
        <taxon>Bacillales</taxon>
        <taxon>Bacillaceae</taxon>
        <taxon>Lottiidibacillus</taxon>
    </lineage>
</organism>
<reference evidence="1 2" key="2">
    <citation type="submission" date="2017-09" db="EMBL/GenBank/DDBJ databases">
        <title>Bacillus patelloidae sp. nov., isolated from the intestinal tract of a marine limpet.</title>
        <authorList>
            <person name="Liu R."/>
            <person name="Dong C."/>
            <person name="Shao Z."/>
        </authorList>
    </citation>
    <scope>NUCLEOTIDE SEQUENCE [LARGE SCALE GENOMIC DNA]</scope>
    <source>
        <strain evidence="1 2">SA5d-4</strain>
    </source>
</reference>
<evidence type="ECO:0000313" key="1">
    <source>
        <dbReference type="EMBL" id="OZM57509.1"/>
    </source>
</evidence>
<protein>
    <submittedName>
        <fullName evidence="1">Uncharacterized protein</fullName>
    </submittedName>
</protein>
<gene>
    <name evidence="1" type="ORF">CIB95_07680</name>
</gene>
<accession>A0A263BUW0</accession>
<reference evidence="2" key="1">
    <citation type="submission" date="2017-08" db="EMBL/GenBank/DDBJ databases">
        <authorList>
            <person name="Huang Z."/>
        </authorList>
    </citation>
    <scope>NUCLEOTIDE SEQUENCE [LARGE SCALE GENOMIC DNA]</scope>
    <source>
        <strain evidence="2">SA5d-4</strain>
    </source>
</reference>
<proteinExistence type="predicted"/>
<dbReference type="EMBL" id="NPIA01000003">
    <property type="protein sequence ID" value="OZM57509.1"/>
    <property type="molecule type" value="Genomic_DNA"/>
</dbReference>
<dbReference type="AlphaFoldDB" id="A0A263BUW0"/>
<name>A0A263BUW0_9BACI</name>
<sequence>MAVVKMKPKFKVGDKVVITSYGTIGTITHVEHYNGIYFYKVNSSEVLFTSSELKLADESDTSIYKEDDVINIEYKFNFGDIVLVDGYEDDLFKVVGYRTEMWRYPNDSWEVVIYELSRITDGEWLEAEEEEMTFISSQKNIGDLQLLKNYSNLTNVKKNQTKKRTDQKELPHGVMKTTKEEKINEIDELLDMYNDYKWLFEHFGDTDYKKKLKRILTQLRDKLGK</sequence>
<dbReference type="Proteomes" id="UP000217083">
    <property type="component" value="Unassembled WGS sequence"/>
</dbReference>